<dbReference type="Proteomes" id="UP000283095">
    <property type="component" value="Chromosome"/>
</dbReference>
<dbReference type="PANTHER" id="PTHR22683:SF1">
    <property type="entry name" value="TYPE VII SECRETION SYSTEM PROTEIN ESSC"/>
    <property type="match status" value="1"/>
</dbReference>
<dbReference type="PANTHER" id="PTHR22683">
    <property type="entry name" value="SPORULATION PROTEIN RELATED"/>
    <property type="match status" value="1"/>
</dbReference>
<proteinExistence type="predicted"/>
<reference evidence="1 2" key="1">
    <citation type="submission" date="2018-01" db="EMBL/GenBank/DDBJ databases">
        <title>Bacillus asahii Genome sequencing and assembly.</title>
        <authorList>
            <person name="Jiang H."/>
            <person name="Feng Y."/>
            <person name="Zhao F."/>
            <person name="Lin X."/>
        </authorList>
    </citation>
    <scope>NUCLEOTIDE SEQUENCE [LARGE SCALE GENOMIC DNA]</scope>
    <source>
        <strain evidence="1 2">OM18</strain>
    </source>
</reference>
<dbReference type="InterPro" id="IPR002543">
    <property type="entry name" value="FtsK_dom"/>
</dbReference>
<dbReference type="EMBL" id="CP026095">
    <property type="protein sequence ID" value="AZV44085.1"/>
    <property type="molecule type" value="Genomic_DNA"/>
</dbReference>
<dbReference type="RefSeq" id="WP_127761130.1">
    <property type="nucleotide sequence ID" value="NZ_CP026095.1"/>
</dbReference>
<evidence type="ECO:0000313" key="1">
    <source>
        <dbReference type="EMBL" id="AZV44085.1"/>
    </source>
</evidence>
<dbReference type="Gene3D" id="3.40.50.300">
    <property type="entry name" value="P-loop containing nucleotide triphosphate hydrolases"/>
    <property type="match status" value="1"/>
</dbReference>
<name>A0A3Q9RPY2_9BACI</name>
<dbReference type="KEGG" id="pasa:BAOM_3476"/>
<dbReference type="GO" id="GO:0003677">
    <property type="term" value="F:DNA binding"/>
    <property type="evidence" value="ECO:0007669"/>
    <property type="project" value="InterPro"/>
</dbReference>
<gene>
    <name evidence="1" type="ORF">BAOM_3476</name>
</gene>
<dbReference type="GO" id="GO:0005524">
    <property type="term" value="F:ATP binding"/>
    <property type="evidence" value="ECO:0007669"/>
    <property type="project" value="UniProtKB-UniRule"/>
</dbReference>
<accession>A0A3Q9RPY2</accession>
<dbReference type="SUPFAM" id="SSF52540">
    <property type="entry name" value="P-loop containing nucleoside triphosphate hydrolases"/>
    <property type="match status" value="1"/>
</dbReference>
<sequence length="377" mass="42780">MSLFAQYKARKQFVYVFRLITDKIPRIHSVSISTNETRYSFTIPTGTNPEILLDKIYVFKQVLSSENIEIEGDSKRLTLTVYRKGLPKLVKYSLRDWKPIVAGMSLPFIVRSNRHGELIAFDMAKNPHALLSGFTGLGKSSLLRAVLTTQMLTMKPESIRYILGDLKRSEFRLFRNHSHVDSVHVEPASLSLALKRVKAEMQRRGNLLDKHEVTHFSELSEPLPWFVVAIDEVALLRQEKDCMAIIEDISSIGRSLGVLLILSMQRPDATILQGRLKNNLTVRISGRQSDKINAKVAGVPGAELIKPSEKGRMIYVLDKPEEVQAPWLEYNGAKRLLQPFKRYDVVPNEEIQLANTKSVSYPAKEFTFGLLDEEASQ</sequence>
<dbReference type="InterPro" id="IPR050206">
    <property type="entry name" value="FtsK/SpoIIIE/SftA"/>
</dbReference>
<evidence type="ECO:0000313" key="2">
    <source>
        <dbReference type="Proteomes" id="UP000283095"/>
    </source>
</evidence>
<dbReference type="OrthoDB" id="9807790at2"/>
<dbReference type="Pfam" id="PF01580">
    <property type="entry name" value="FtsK_SpoIIIE"/>
    <property type="match status" value="1"/>
</dbReference>
<dbReference type="PROSITE" id="PS50901">
    <property type="entry name" value="FTSK"/>
    <property type="match status" value="1"/>
</dbReference>
<protein>
    <submittedName>
        <fullName evidence="1">Uncharacterized protein</fullName>
    </submittedName>
</protein>
<dbReference type="InterPro" id="IPR027417">
    <property type="entry name" value="P-loop_NTPase"/>
</dbReference>
<organism evidence="1 2">
    <name type="scientific">Peribacillus asahii</name>
    <dbReference type="NCBI Taxonomy" id="228899"/>
    <lineage>
        <taxon>Bacteria</taxon>
        <taxon>Bacillati</taxon>
        <taxon>Bacillota</taxon>
        <taxon>Bacilli</taxon>
        <taxon>Bacillales</taxon>
        <taxon>Bacillaceae</taxon>
        <taxon>Peribacillus</taxon>
    </lineage>
</organism>
<dbReference type="AlphaFoldDB" id="A0A3Q9RPY2"/>